<accession>A0A8C6X572</accession>
<feature type="region of interest" description="Disordered" evidence="1">
    <location>
        <begin position="42"/>
        <end position="165"/>
    </location>
</feature>
<reference evidence="2" key="1">
    <citation type="submission" date="2025-08" db="UniProtKB">
        <authorList>
            <consortium name="Ensembl"/>
        </authorList>
    </citation>
    <scope>IDENTIFICATION</scope>
</reference>
<dbReference type="OrthoDB" id="8951375at2759"/>
<evidence type="ECO:0000256" key="1">
    <source>
        <dbReference type="SAM" id="MobiDB-lite"/>
    </source>
</evidence>
<dbReference type="AlphaFoldDB" id="A0A8C6X572"/>
<dbReference type="Ensembl" id="ENSNNAT00000009586.1">
    <property type="protein sequence ID" value="ENSNNAP00000009139.1"/>
    <property type="gene ID" value="ENSNNAG00000006155.1"/>
</dbReference>
<protein>
    <submittedName>
        <fullName evidence="2">Uncharacterized protein</fullName>
    </submittedName>
</protein>
<reference evidence="2" key="2">
    <citation type="submission" date="2025-09" db="UniProtKB">
        <authorList>
            <consortium name="Ensembl"/>
        </authorList>
    </citation>
    <scope>IDENTIFICATION</scope>
</reference>
<feature type="compositionally biased region" description="Polar residues" evidence="1">
    <location>
        <begin position="54"/>
        <end position="67"/>
    </location>
</feature>
<organism evidence="2 3">
    <name type="scientific">Naja naja</name>
    <name type="common">Indian cobra</name>
    <dbReference type="NCBI Taxonomy" id="35670"/>
    <lineage>
        <taxon>Eukaryota</taxon>
        <taxon>Metazoa</taxon>
        <taxon>Chordata</taxon>
        <taxon>Craniata</taxon>
        <taxon>Vertebrata</taxon>
        <taxon>Euteleostomi</taxon>
        <taxon>Lepidosauria</taxon>
        <taxon>Squamata</taxon>
        <taxon>Bifurcata</taxon>
        <taxon>Unidentata</taxon>
        <taxon>Episquamata</taxon>
        <taxon>Toxicofera</taxon>
        <taxon>Serpentes</taxon>
        <taxon>Colubroidea</taxon>
        <taxon>Elapidae</taxon>
        <taxon>Elapinae</taxon>
        <taxon>Naja</taxon>
    </lineage>
</organism>
<keyword evidence="3" id="KW-1185">Reference proteome</keyword>
<proteinExistence type="predicted"/>
<evidence type="ECO:0000313" key="3">
    <source>
        <dbReference type="Proteomes" id="UP000694559"/>
    </source>
</evidence>
<sequence length="165" mass="17270">APARVPPTKEPFIISPIRAGVRLTATADKAVRPTLPAKYMLGLEGKGRGGEGSCQGQPAPSAQSTRGRPSLPREPFEQPPLPPGPRRRLPWAVPEGLERASKGPKQPQGSLANNLGCSSPGKERHTLHMPPSILAGLSFKAQGLGLTPNCPPRGGSPPHLSGKLQ</sequence>
<feature type="compositionally biased region" description="Polar residues" evidence="1">
    <location>
        <begin position="107"/>
        <end position="117"/>
    </location>
</feature>
<evidence type="ECO:0000313" key="2">
    <source>
        <dbReference type="Ensembl" id="ENSNNAP00000009139.1"/>
    </source>
</evidence>
<name>A0A8C6X572_NAJNA</name>
<dbReference type="Proteomes" id="UP000694559">
    <property type="component" value="Unplaced"/>
</dbReference>